<sequence length="332" mass="37699">MYFCLVNLTPENIFSIQNAVEFEALALEIFRFQAKNCKVYSQYIHHLHIDTDNVNSINDIPFLPIGFFKTQSVLSNTEPVEITFSSSGTTGMVQSSHYVTDVKLYEQSYLQAFNQFYGDVKEYCFLALLPSYQQRSGSSLIYMVNDLIVKSTHPQSGYFLYNHDELFETLINLKSENQKTVLIGVTYALLDFIEHYKIEFPELIVMETGGMKGKRKEMVRDELHQQLTTGFGVPAIHSEYGMTELLSQAYSLGEGIFKCPNWMEILIRDTNDPLTLIENGKTGGINVIDLANINSCSFIATQDLGRIISDKSFEVLGRFDNADIRGCNLLVQ</sequence>
<gene>
    <name evidence="2" type="ORF">D7004_09120</name>
</gene>
<evidence type="ECO:0000313" key="2">
    <source>
        <dbReference type="EMBL" id="RNL54241.1"/>
    </source>
</evidence>
<dbReference type="EMBL" id="RBEE01000012">
    <property type="protein sequence ID" value="RNL54241.1"/>
    <property type="molecule type" value="Genomic_DNA"/>
</dbReference>
<dbReference type="Pfam" id="PF04443">
    <property type="entry name" value="LuxE"/>
    <property type="match status" value="1"/>
</dbReference>
<dbReference type="GO" id="GO:0016740">
    <property type="term" value="F:transferase activity"/>
    <property type="evidence" value="ECO:0007669"/>
    <property type="project" value="UniProtKB-KW"/>
</dbReference>
<dbReference type="InterPro" id="IPR042099">
    <property type="entry name" value="ANL_N_sf"/>
</dbReference>
<feature type="domain" description="Acyl-protein synthetase LuxE" evidence="1">
    <location>
        <begin position="22"/>
        <end position="330"/>
    </location>
</feature>
<keyword evidence="3" id="KW-1185">Reference proteome</keyword>
<name>A0A3N0BX35_9SPHI</name>
<keyword evidence="2" id="KW-0808">Transferase</keyword>
<dbReference type="Proteomes" id="UP000274046">
    <property type="component" value="Unassembled WGS sequence"/>
</dbReference>
<dbReference type="GO" id="GO:0047474">
    <property type="term" value="F:long-chain fatty acid--protein ligase activity"/>
    <property type="evidence" value="ECO:0007669"/>
    <property type="project" value="InterPro"/>
</dbReference>
<dbReference type="OrthoDB" id="182577at2"/>
<comment type="caution">
    <text evidence="2">The sequence shown here is derived from an EMBL/GenBank/DDBJ whole genome shotgun (WGS) entry which is preliminary data.</text>
</comment>
<dbReference type="Gene3D" id="3.40.50.12780">
    <property type="entry name" value="N-terminal domain of ligase-like"/>
    <property type="match status" value="1"/>
</dbReference>
<evidence type="ECO:0000313" key="3">
    <source>
        <dbReference type="Proteomes" id="UP000274046"/>
    </source>
</evidence>
<organism evidence="2 3">
    <name type="scientific">Pedobacter jejuensis</name>
    <dbReference type="NCBI Taxonomy" id="1268550"/>
    <lineage>
        <taxon>Bacteria</taxon>
        <taxon>Pseudomonadati</taxon>
        <taxon>Bacteroidota</taxon>
        <taxon>Sphingobacteriia</taxon>
        <taxon>Sphingobacteriales</taxon>
        <taxon>Sphingobacteriaceae</taxon>
        <taxon>Pedobacter</taxon>
    </lineage>
</organism>
<evidence type="ECO:0000259" key="1">
    <source>
        <dbReference type="Pfam" id="PF04443"/>
    </source>
</evidence>
<reference evidence="2 3" key="1">
    <citation type="submission" date="2018-10" db="EMBL/GenBank/DDBJ databases">
        <title>Genome sequencing of Pedobacter jejuensis TNB23.</title>
        <authorList>
            <person name="Cho Y.-J."/>
            <person name="Cho A."/>
            <person name="Kim O.-S."/>
        </authorList>
    </citation>
    <scope>NUCLEOTIDE SEQUENCE [LARGE SCALE GENOMIC DNA]</scope>
    <source>
        <strain evidence="2 3">TNB23</strain>
    </source>
</reference>
<proteinExistence type="predicted"/>
<accession>A0A3N0BX35</accession>
<dbReference type="AlphaFoldDB" id="A0A3N0BX35"/>
<dbReference type="InterPro" id="IPR007534">
    <property type="entry name" value="LuxE"/>
</dbReference>
<dbReference type="GO" id="GO:0008218">
    <property type="term" value="P:bioluminescence"/>
    <property type="evidence" value="ECO:0007669"/>
    <property type="project" value="InterPro"/>
</dbReference>
<protein>
    <submittedName>
        <fullName evidence="2">Acyl transferase</fullName>
    </submittedName>
</protein>
<dbReference type="SUPFAM" id="SSF56801">
    <property type="entry name" value="Acetyl-CoA synthetase-like"/>
    <property type="match status" value="1"/>
</dbReference>